<dbReference type="Proteomes" id="UP000828390">
    <property type="component" value="Unassembled WGS sequence"/>
</dbReference>
<proteinExistence type="predicted"/>
<accession>A0A9D3Y1Y1</accession>
<organism evidence="1 2">
    <name type="scientific">Dreissena polymorpha</name>
    <name type="common">Zebra mussel</name>
    <name type="synonym">Mytilus polymorpha</name>
    <dbReference type="NCBI Taxonomy" id="45954"/>
    <lineage>
        <taxon>Eukaryota</taxon>
        <taxon>Metazoa</taxon>
        <taxon>Spiralia</taxon>
        <taxon>Lophotrochozoa</taxon>
        <taxon>Mollusca</taxon>
        <taxon>Bivalvia</taxon>
        <taxon>Autobranchia</taxon>
        <taxon>Heteroconchia</taxon>
        <taxon>Euheterodonta</taxon>
        <taxon>Imparidentia</taxon>
        <taxon>Neoheterodontei</taxon>
        <taxon>Myida</taxon>
        <taxon>Dreissenoidea</taxon>
        <taxon>Dreissenidae</taxon>
        <taxon>Dreissena</taxon>
    </lineage>
</organism>
<evidence type="ECO:0000313" key="1">
    <source>
        <dbReference type="EMBL" id="KAH3692429.1"/>
    </source>
</evidence>
<keyword evidence="2" id="KW-1185">Reference proteome</keyword>
<protein>
    <submittedName>
        <fullName evidence="1">Uncharacterized protein</fullName>
    </submittedName>
</protein>
<name>A0A9D3Y1Y1_DREPO</name>
<comment type="caution">
    <text evidence="1">The sequence shown here is derived from an EMBL/GenBank/DDBJ whole genome shotgun (WGS) entry which is preliminary data.</text>
</comment>
<reference evidence="1" key="1">
    <citation type="journal article" date="2019" name="bioRxiv">
        <title>The Genome of the Zebra Mussel, Dreissena polymorpha: A Resource for Invasive Species Research.</title>
        <authorList>
            <person name="McCartney M.A."/>
            <person name="Auch B."/>
            <person name="Kono T."/>
            <person name="Mallez S."/>
            <person name="Zhang Y."/>
            <person name="Obille A."/>
            <person name="Becker A."/>
            <person name="Abrahante J.E."/>
            <person name="Garbe J."/>
            <person name="Badalamenti J.P."/>
            <person name="Herman A."/>
            <person name="Mangelson H."/>
            <person name="Liachko I."/>
            <person name="Sullivan S."/>
            <person name="Sone E.D."/>
            <person name="Koren S."/>
            <person name="Silverstein K.A.T."/>
            <person name="Beckman K.B."/>
            <person name="Gohl D.M."/>
        </authorList>
    </citation>
    <scope>NUCLEOTIDE SEQUENCE</scope>
    <source>
        <strain evidence="1">Duluth1</strain>
        <tissue evidence="1">Whole animal</tissue>
    </source>
</reference>
<gene>
    <name evidence="1" type="ORF">DPMN_194269</name>
</gene>
<reference evidence="1" key="2">
    <citation type="submission" date="2020-11" db="EMBL/GenBank/DDBJ databases">
        <authorList>
            <person name="McCartney M.A."/>
            <person name="Auch B."/>
            <person name="Kono T."/>
            <person name="Mallez S."/>
            <person name="Becker A."/>
            <person name="Gohl D.M."/>
            <person name="Silverstein K.A.T."/>
            <person name="Koren S."/>
            <person name="Bechman K.B."/>
            <person name="Herman A."/>
            <person name="Abrahante J.E."/>
            <person name="Garbe J."/>
        </authorList>
    </citation>
    <scope>NUCLEOTIDE SEQUENCE</scope>
    <source>
        <strain evidence="1">Duluth1</strain>
        <tissue evidence="1">Whole animal</tissue>
    </source>
</reference>
<dbReference type="AlphaFoldDB" id="A0A9D3Y1Y1"/>
<evidence type="ECO:0000313" key="2">
    <source>
        <dbReference type="Proteomes" id="UP000828390"/>
    </source>
</evidence>
<sequence length="135" mass="15082">MKTIQHAITSLKGAQYSTAYIELLKGHHDLAATLQINVSNVVKRSYQRQAVNVTGGKPIESRYFKHITDHDVLAKLPSNARKHIRVVHLPDVGITNYGTIQEFGNGARNPAQIEVFYNGKPLHVAQWPNEASEKD</sequence>
<dbReference type="EMBL" id="JAIWYP010000022">
    <property type="protein sequence ID" value="KAH3692429.1"/>
    <property type="molecule type" value="Genomic_DNA"/>
</dbReference>